<evidence type="ECO:0000256" key="2">
    <source>
        <dbReference type="ARBA" id="ARBA00009193"/>
    </source>
</evidence>
<dbReference type="Gramene" id="Kaladp0061s0107.1.v1.1">
    <property type="protein sequence ID" value="Kaladp0061s0107.1.v1.1"/>
    <property type="gene ID" value="Kaladp0061s0107.v1.1"/>
</dbReference>
<dbReference type="InterPro" id="IPR009018">
    <property type="entry name" value="Signal_recog_particle_SRP9/14"/>
</dbReference>
<organism evidence="10 11">
    <name type="scientific">Kalanchoe fedtschenkoi</name>
    <name type="common">Lavender scallops</name>
    <name type="synonym">South American air plant</name>
    <dbReference type="NCBI Taxonomy" id="63787"/>
    <lineage>
        <taxon>Eukaryota</taxon>
        <taxon>Viridiplantae</taxon>
        <taxon>Streptophyta</taxon>
        <taxon>Embryophyta</taxon>
        <taxon>Tracheophyta</taxon>
        <taxon>Spermatophyta</taxon>
        <taxon>Magnoliopsida</taxon>
        <taxon>eudicotyledons</taxon>
        <taxon>Gunneridae</taxon>
        <taxon>Pentapetalae</taxon>
        <taxon>Saxifragales</taxon>
        <taxon>Crassulaceae</taxon>
        <taxon>Kalanchoe</taxon>
    </lineage>
</organism>
<dbReference type="GO" id="GO:0008312">
    <property type="term" value="F:7S RNA binding"/>
    <property type="evidence" value="ECO:0007669"/>
    <property type="project" value="InterPro"/>
</dbReference>
<comment type="similarity">
    <text evidence="2">Belongs to the SRP9 family.</text>
</comment>
<dbReference type="InterPro" id="IPR039914">
    <property type="entry name" value="SRP9-like"/>
</dbReference>
<sequence>MVYVATWDEFLERSVQLFRADPEATRYQTKYRNCDGKLVVKVTDNKEVS</sequence>
<keyword evidence="5" id="KW-0694">RNA-binding</keyword>
<name>A0A7N0UEX6_KALFE</name>
<dbReference type="PANTHER" id="PTHR12834">
    <property type="entry name" value="SIGNAL RECOGNITION PARTICLE 9 KDA PROTEIN"/>
    <property type="match status" value="1"/>
</dbReference>
<comment type="function">
    <text evidence="8">Component of the signal recognition particle (SRP) complex, a ribonucleoprotein complex that mediates the cotranslational targeting of secretory and membrane proteins to the endoplasmic reticulum (ER). SRP9 together with SRP14 and the Alu portion of the SRP RNA, constitutes the elongation arrest domain of SRP. The complex of SRP9 and SRP14 is required for SRP RNA binding.</text>
</comment>
<feature type="domain" description="SRP9" evidence="9">
    <location>
        <begin position="4"/>
        <end position="45"/>
    </location>
</feature>
<evidence type="ECO:0000256" key="5">
    <source>
        <dbReference type="ARBA" id="ARBA00022884"/>
    </source>
</evidence>
<dbReference type="EnsemblPlants" id="Kaladp0061s0107.1.v1.1">
    <property type="protein sequence ID" value="Kaladp0061s0107.1.v1.1"/>
    <property type="gene ID" value="Kaladp0061s0107.v1.1"/>
</dbReference>
<dbReference type="InterPro" id="IPR039432">
    <property type="entry name" value="SRP9_dom"/>
</dbReference>
<dbReference type="GO" id="GO:0005786">
    <property type="term" value="C:signal recognition particle, endoplasmic reticulum targeting"/>
    <property type="evidence" value="ECO:0007669"/>
    <property type="project" value="UniProtKB-KW"/>
</dbReference>
<dbReference type="GO" id="GO:0006614">
    <property type="term" value="P:SRP-dependent cotranslational protein targeting to membrane"/>
    <property type="evidence" value="ECO:0007669"/>
    <property type="project" value="InterPro"/>
</dbReference>
<evidence type="ECO:0000256" key="7">
    <source>
        <dbReference type="ARBA" id="ARBA00023274"/>
    </source>
</evidence>
<evidence type="ECO:0000313" key="11">
    <source>
        <dbReference type="Proteomes" id="UP000594263"/>
    </source>
</evidence>
<evidence type="ECO:0000256" key="6">
    <source>
        <dbReference type="ARBA" id="ARBA00023135"/>
    </source>
</evidence>
<dbReference type="SUPFAM" id="SSF54762">
    <property type="entry name" value="Signal recognition particle alu RNA binding heterodimer, SRP9/14"/>
    <property type="match status" value="1"/>
</dbReference>
<keyword evidence="6" id="KW-0733">Signal recognition particle</keyword>
<keyword evidence="7" id="KW-0687">Ribonucleoprotein</keyword>
<dbReference type="Pfam" id="PF05486">
    <property type="entry name" value="SRP9-21"/>
    <property type="match status" value="1"/>
</dbReference>
<dbReference type="InterPro" id="IPR008832">
    <property type="entry name" value="SRP9"/>
</dbReference>
<reference evidence="10" key="1">
    <citation type="submission" date="2021-01" db="UniProtKB">
        <authorList>
            <consortium name="EnsemblPlants"/>
        </authorList>
    </citation>
    <scope>IDENTIFICATION</scope>
</reference>
<accession>A0A7N0UEX6</accession>
<evidence type="ECO:0000313" key="10">
    <source>
        <dbReference type="EnsemblPlants" id="Kaladp0061s0107.1.v1.1"/>
    </source>
</evidence>
<dbReference type="PANTHER" id="PTHR12834:SF12">
    <property type="entry name" value="SIGNAL RECOGNITION PARTICLE 9 KDA PROTEIN"/>
    <property type="match status" value="1"/>
</dbReference>
<dbReference type="GO" id="GO:0045900">
    <property type="term" value="P:negative regulation of translational elongation"/>
    <property type="evidence" value="ECO:0007669"/>
    <property type="project" value="InterPro"/>
</dbReference>
<evidence type="ECO:0000259" key="9">
    <source>
        <dbReference type="Pfam" id="PF05486"/>
    </source>
</evidence>
<evidence type="ECO:0000256" key="3">
    <source>
        <dbReference type="ARBA" id="ARBA00020414"/>
    </source>
</evidence>
<keyword evidence="11" id="KW-1185">Reference proteome</keyword>
<dbReference type="Gene3D" id="3.30.720.10">
    <property type="entry name" value="Signal recognition particle alu RNA binding heterodimer, srp9/1"/>
    <property type="match status" value="1"/>
</dbReference>
<dbReference type="Proteomes" id="UP000594263">
    <property type="component" value="Unplaced"/>
</dbReference>
<evidence type="ECO:0000256" key="4">
    <source>
        <dbReference type="ARBA" id="ARBA00022490"/>
    </source>
</evidence>
<comment type="subcellular location">
    <subcellularLocation>
        <location evidence="1">Cytoplasm</location>
    </subcellularLocation>
</comment>
<dbReference type="AlphaFoldDB" id="A0A7N0UEX6"/>
<proteinExistence type="inferred from homology"/>
<evidence type="ECO:0000256" key="8">
    <source>
        <dbReference type="ARBA" id="ARBA00045462"/>
    </source>
</evidence>
<dbReference type="PIRSF" id="PIRSF017029">
    <property type="entry name" value="Signal_recog_particle_SRP9"/>
    <property type="match status" value="1"/>
</dbReference>
<keyword evidence="4" id="KW-0963">Cytoplasm</keyword>
<evidence type="ECO:0000256" key="1">
    <source>
        <dbReference type="ARBA" id="ARBA00004496"/>
    </source>
</evidence>
<protein>
    <recommendedName>
        <fullName evidence="3">Signal recognition particle 9 kDa protein</fullName>
    </recommendedName>
</protein>